<evidence type="ECO:0000256" key="1">
    <source>
        <dbReference type="SAM" id="Coils"/>
    </source>
</evidence>
<sequence>MAKHKDIQDPAKYTEKDYDIFEMKLFSQFTSVEQLEEICMTLAHLPTKRAQELLKTFSQSERAKEVGWLECALDEGQYLYLSPMNKQEERDFLALKMLQELEDKIVDLQVKYDELDLAARKQQIEQEAITALIKRGELDQGEVAKFYEVNLKGESEMKELEKQIARQEKIFQQIKASIKTERYKNVPTSYMQHIHF</sequence>
<evidence type="ECO:0000313" key="2">
    <source>
        <dbReference type="EMBL" id="GAK60376.1"/>
    </source>
</evidence>
<accession>A0A081C721</accession>
<reference evidence="2" key="1">
    <citation type="journal article" date="2015" name="PeerJ">
        <title>First genomic representation of candidate bacterial phylum KSB3 points to enhanced environmental sensing as a trigger of wastewater bulking.</title>
        <authorList>
            <person name="Sekiguchi Y."/>
            <person name="Ohashi A."/>
            <person name="Parks D.H."/>
            <person name="Yamauchi T."/>
            <person name="Tyson G.W."/>
            <person name="Hugenholtz P."/>
        </authorList>
    </citation>
    <scope>NUCLEOTIDE SEQUENCE [LARGE SCALE GENOMIC DNA]</scope>
</reference>
<dbReference type="Proteomes" id="UP000030661">
    <property type="component" value="Unassembled WGS sequence"/>
</dbReference>
<dbReference type="EMBL" id="DF820473">
    <property type="protein sequence ID" value="GAK60376.1"/>
    <property type="molecule type" value="Genomic_DNA"/>
</dbReference>
<proteinExistence type="predicted"/>
<dbReference type="HOGENOM" id="CLU_1387898_0_0_0"/>
<protein>
    <submittedName>
        <fullName evidence="2">Uncharacterized protein</fullName>
    </submittedName>
</protein>
<keyword evidence="1" id="KW-0175">Coiled coil</keyword>
<gene>
    <name evidence="2" type="ORF">U27_00267</name>
</gene>
<evidence type="ECO:0000313" key="3">
    <source>
        <dbReference type="Proteomes" id="UP000030661"/>
    </source>
</evidence>
<dbReference type="AlphaFoldDB" id="A0A081C721"/>
<feature type="coiled-coil region" evidence="1">
    <location>
        <begin position="150"/>
        <end position="177"/>
    </location>
</feature>
<keyword evidence="3" id="KW-1185">Reference proteome</keyword>
<name>A0A081C721_VECG1</name>
<organism evidence="2">
    <name type="scientific">Vecturithrix granuli</name>
    <dbReference type="NCBI Taxonomy" id="1499967"/>
    <lineage>
        <taxon>Bacteria</taxon>
        <taxon>Candidatus Moduliflexota</taxon>
        <taxon>Candidatus Vecturitrichia</taxon>
        <taxon>Candidatus Vecturitrichales</taxon>
        <taxon>Candidatus Vecturitrichaceae</taxon>
        <taxon>Candidatus Vecturithrix</taxon>
    </lineage>
</organism>